<dbReference type="RefSeq" id="WP_012938756.1">
    <property type="nucleotide sequence ID" value="NZ_CALAKB010000046.1"/>
</dbReference>
<dbReference type="GO" id="GO:0005886">
    <property type="term" value="C:plasma membrane"/>
    <property type="evidence" value="ECO:0007669"/>
    <property type="project" value="TreeGrafter"/>
</dbReference>
<dbReference type="InterPro" id="IPR012312">
    <property type="entry name" value="Hemerythrin-like"/>
</dbReference>
<dbReference type="PANTHER" id="PTHR39966:SF1">
    <property type="entry name" value="HEMERYTHRIN-LIKE DOMAIN-CONTAINING PROTEIN"/>
    <property type="match status" value="1"/>
</dbReference>
<evidence type="ECO:0000313" key="2">
    <source>
        <dbReference type="EMBL" id="SDW40482.1"/>
    </source>
</evidence>
<evidence type="ECO:0000313" key="3">
    <source>
        <dbReference type="Proteomes" id="UP000182379"/>
    </source>
</evidence>
<organism evidence="2 3">
    <name type="scientific">Acidaminococcus fermentans</name>
    <dbReference type="NCBI Taxonomy" id="905"/>
    <lineage>
        <taxon>Bacteria</taxon>
        <taxon>Bacillati</taxon>
        <taxon>Bacillota</taxon>
        <taxon>Negativicutes</taxon>
        <taxon>Acidaminococcales</taxon>
        <taxon>Acidaminococcaceae</taxon>
        <taxon>Acidaminococcus</taxon>
    </lineage>
</organism>
<evidence type="ECO:0000259" key="1">
    <source>
        <dbReference type="Pfam" id="PF01814"/>
    </source>
</evidence>
<dbReference type="PANTHER" id="PTHR39966">
    <property type="entry name" value="BLL2471 PROTEIN-RELATED"/>
    <property type="match status" value="1"/>
</dbReference>
<sequence length="186" mass="21765">MTYAIDLMVREHANISRMLEVIRHASIGILEGKPVDLADFREMVDFIRNYADKHHHGKEEKFLFPVMVQKLGRVADNLVTHGMLVEHDLGRDHVMSLVTALEEYEKNPKTEYKLDILTEAMGYARLLKRHVEKENNVVYTFAERQLSPEDLGNVDARSRKFEEEEQAKGVQDHYLDLLERLEKKYL</sequence>
<gene>
    <name evidence="2" type="ORF">SAMN05216495_101160</name>
</gene>
<dbReference type="GeneID" id="78335106"/>
<dbReference type="Pfam" id="PF01814">
    <property type="entry name" value="Hemerythrin"/>
    <property type="match status" value="1"/>
</dbReference>
<dbReference type="AlphaFoldDB" id="A0A1H2T9C1"/>
<dbReference type="EMBL" id="FNOP01000001">
    <property type="protein sequence ID" value="SDW40482.1"/>
    <property type="molecule type" value="Genomic_DNA"/>
</dbReference>
<dbReference type="OMA" id="FADKCHH"/>
<accession>A0A1H2T9C1</accession>
<protein>
    <submittedName>
        <fullName evidence="2">Hemerythrin-like domain-containing protein</fullName>
    </submittedName>
</protein>
<proteinExistence type="predicted"/>
<feature type="domain" description="Hemerythrin-like" evidence="1">
    <location>
        <begin position="4"/>
        <end position="141"/>
    </location>
</feature>
<comment type="caution">
    <text evidence="2">The sequence shown here is derived from an EMBL/GenBank/DDBJ whole genome shotgun (WGS) entry which is preliminary data.</text>
</comment>
<dbReference type="Proteomes" id="UP000182379">
    <property type="component" value="Unassembled WGS sequence"/>
</dbReference>
<reference evidence="2 3" key="1">
    <citation type="submission" date="2016-10" db="EMBL/GenBank/DDBJ databases">
        <authorList>
            <person name="Varghese N."/>
            <person name="Submissions S."/>
        </authorList>
    </citation>
    <scope>NUCLEOTIDE SEQUENCE [LARGE SCALE GENOMIC DNA]</scope>
    <source>
        <strain evidence="2 3">WCC6</strain>
    </source>
</reference>
<dbReference type="Gene3D" id="1.20.120.520">
    <property type="entry name" value="nmb1532 protein domain like"/>
    <property type="match status" value="1"/>
</dbReference>
<name>A0A1H2T9C1_ACIFE</name>